<evidence type="ECO:0000313" key="1">
    <source>
        <dbReference type="EMBL" id="KKM06076.1"/>
    </source>
</evidence>
<sequence>MSFIVIPKRKSLPPYRTVRPEPIAMPAIDGVTPIIVHDSAVVFIIDGGGSAITTGEKGFIRLPFAGVIQSATLLADQSGSIVIDIWKDTLANFPPTNADSITASAPPTLSSDDASVDITLTDWTTDFEVGDILAFKVDSCTTITRVTLTLIVRRT</sequence>
<reference evidence="1" key="1">
    <citation type="journal article" date="2015" name="Nature">
        <title>Complex archaea that bridge the gap between prokaryotes and eukaryotes.</title>
        <authorList>
            <person name="Spang A."/>
            <person name="Saw J.H."/>
            <person name="Jorgensen S.L."/>
            <person name="Zaremba-Niedzwiedzka K."/>
            <person name="Martijn J."/>
            <person name="Lind A.E."/>
            <person name="van Eijk R."/>
            <person name="Schleper C."/>
            <person name="Guy L."/>
            <person name="Ettema T.J."/>
        </authorList>
    </citation>
    <scope>NUCLEOTIDE SEQUENCE</scope>
</reference>
<name>A0A0F9JK05_9ZZZZ</name>
<proteinExistence type="predicted"/>
<organism evidence="1">
    <name type="scientific">marine sediment metagenome</name>
    <dbReference type="NCBI Taxonomy" id="412755"/>
    <lineage>
        <taxon>unclassified sequences</taxon>
        <taxon>metagenomes</taxon>
        <taxon>ecological metagenomes</taxon>
    </lineage>
</organism>
<comment type="caution">
    <text evidence="1">The sequence shown here is derived from an EMBL/GenBank/DDBJ whole genome shotgun (WGS) entry which is preliminary data.</text>
</comment>
<gene>
    <name evidence="1" type="ORF">LCGC14_1747620</name>
</gene>
<accession>A0A0F9JK05</accession>
<protein>
    <submittedName>
        <fullName evidence="1">Uncharacterized protein</fullName>
    </submittedName>
</protein>
<dbReference type="EMBL" id="LAZR01016077">
    <property type="protein sequence ID" value="KKM06076.1"/>
    <property type="molecule type" value="Genomic_DNA"/>
</dbReference>
<dbReference type="AlphaFoldDB" id="A0A0F9JK05"/>